<dbReference type="PANTHER" id="PTHR42648:SF27">
    <property type="entry name" value="RNA-DIRECTED DNA POLYMERASE"/>
    <property type="match status" value="1"/>
</dbReference>
<reference evidence="5" key="2">
    <citation type="journal article" date="2024" name="Plant">
        <title>Genomic evolution and insights into agronomic trait innovations of Sesamum species.</title>
        <authorList>
            <person name="Miao H."/>
            <person name="Wang L."/>
            <person name="Qu L."/>
            <person name="Liu H."/>
            <person name="Sun Y."/>
            <person name="Le M."/>
            <person name="Wang Q."/>
            <person name="Wei S."/>
            <person name="Zheng Y."/>
            <person name="Lin W."/>
            <person name="Duan Y."/>
            <person name="Cao H."/>
            <person name="Xiong S."/>
            <person name="Wang X."/>
            <person name="Wei L."/>
            <person name="Li C."/>
            <person name="Ma Q."/>
            <person name="Ju M."/>
            <person name="Zhao R."/>
            <person name="Li G."/>
            <person name="Mu C."/>
            <person name="Tian Q."/>
            <person name="Mei H."/>
            <person name="Zhang T."/>
            <person name="Gao T."/>
            <person name="Zhang H."/>
        </authorList>
    </citation>
    <scope>NUCLEOTIDE SEQUENCE</scope>
    <source>
        <strain evidence="5">K16</strain>
    </source>
</reference>
<keyword evidence="1" id="KW-0479">Metal-binding</keyword>
<evidence type="ECO:0000256" key="1">
    <source>
        <dbReference type="ARBA" id="ARBA00022723"/>
    </source>
</evidence>
<dbReference type="Pfam" id="PF07727">
    <property type="entry name" value="RVT_2"/>
    <property type="match status" value="1"/>
</dbReference>
<dbReference type="InterPro" id="IPR013103">
    <property type="entry name" value="RVT_2"/>
</dbReference>
<accession>A0AAE1T5E2</accession>
<dbReference type="PANTHER" id="PTHR42648">
    <property type="entry name" value="TRANSPOSASE, PUTATIVE-RELATED"/>
    <property type="match status" value="1"/>
</dbReference>
<dbReference type="InterPro" id="IPR057670">
    <property type="entry name" value="SH3_retrovirus"/>
</dbReference>
<keyword evidence="2" id="KW-0378">Hydrolase</keyword>
<protein>
    <submittedName>
        <fullName evidence="5">Retrovirus-related Pol polyprotein from transposon RE2</fullName>
    </submittedName>
</protein>
<dbReference type="InterPro" id="IPR036397">
    <property type="entry name" value="RNaseH_sf"/>
</dbReference>
<evidence type="ECO:0000256" key="2">
    <source>
        <dbReference type="ARBA" id="ARBA00022801"/>
    </source>
</evidence>
<dbReference type="EMBL" id="JACGWL010000859">
    <property type="protein sequence ID" value="KAK4381542.1"/>
    <property type="molecule type" value="Genomic_DNA"/>
</dbReference>
<dbReference type="GO" id="GO:0046872">
    <property type="term" value="F:metal ion binding"/>
    <property type="evidence" value="ECO:0007669"/>
    <property type="project" value="UniProtKB-KW"/>
</dbReference>
<evidence type="ECO:0000313" key="6">
    <source>
        <dbReference type="Proteomes" id="UP001289374"/>
    </source>
</evidence>
<dbReference type="GO" id="GO:0003676">
    <property type="term" value="F:nucleic acid binding"/>
    <property type="evidence" value="ECO:0007669"/>
    <property type="project" value="InterPro"/>
</dbReference>
<comment type="caution">
    <text evidence="5">The sequence shown here is derived from an EMBL/GenBank/DDBJ whole genome shotgun (WGS) entry which is preliminary data.</text>
</comment>
<organism evidence="5 6">
    <name type="scientific">Sesamum angolense</name>
    <dbReference type="NCBI Taxonomy" id="2727404"/>
    <lineage>
        <taxon>Eukaryota</taxon>
        <taxon>Viridiplantae</taxon>
        <taxon>Streptophyta</taxon>
        <taxon>Embryophyta</taxon>
        <taxon>Tracheophyta</taxon>
        <taxon>Spermatophyta</taxon>
        <taxon>Magnoliopsida</taxon>
        <taxon>eudicotyledons</taxon>
        <taxon>Gunneridae</taxon>
        <taxon>Pentapetalae</taxon>
        <taxon>asterids</taxon>
        <taxon>lamiids</taxon>
        <taxon>Lamiales</taxon>
        <taxon>Pedaliaceae</taxon>
        <taxon>Sesamum</taxon>
    </lineage>
</organism>
<reference evidence="5" key="1">
    <citation type="submission" date="2020-06" db="EMBL/GenBank/DDBJ databases">
        <authorList>
            <person name="Li T."/>
            <person name="Hu X."/>
            <person name="Zhang T."/>
            <person name="Song X."/>
            <person name="Zhang H."/>
            <person name="Dai N."/>
            <person name="Sheng W."/>
            <person name="Hou X."/>
            <person name="Wei L."/>
        </authorList>
    </citation>
    <scope>NUCLEOTIDE SEQUENCE</scope>
    <source>
        <strain evidence="5">K16</strain>
        <tissue evidence="5">Leaf</tissue>
    </source>
</reference>
<feature type="domain" description="Retroviral polymerase SH3-like" evidence="4">
    <location>
        <begin position="132"/>
        <end position="175"/>
    </location>
</feature>
<sequence>MKRLVDSKSLEIDNLDNLPACQRGLSYFITFTDDHSRYDYIYLMRYKSEVFVRFKEFKLEVENQTGRKIKALRTPPGTLQLNGVAESRNRTLLDTIQSVMSFTKLPLSLWGYALETVASPACVKRLVGDKLRSSLRMFIGYPKQTGGYYFYDSSEQKVFVSRNVVFLERGFPTDTRRDELLLKESGEAPQSNAGTSSAPIVSTNNVPILRRSARVPQPPERYGFLGDNLQGLVAKGYTERPGVDFKKTFSPIAMAKSIRFIAIAAWYDYEIWQMDVKMALLHGFIEDEIYMDQPKEFTIVGEDQRACHLERSIYGLKYMRTTKDVFLVYGGGELILEGFSDASFQREDDYAKSQSGFVFKLNGGVVAWKSSKQDTTVDSTMEAEYIAAKEAVWMKNNIQELGVVPSIAEPVVSSDKK</sequence>
<evidence type="ECO:0000259" key="4">
    <source>
        <dbReference type="Pfam" id="PF25597"/>
    </source>
</evidence>
<proteinExistence type="predicted"/>
<feature type="domain" description="Reverse transcriptase Ty1/copia-type" evidence="3">
    <location>
        <begin position="232"/>
        <end position="318"/>
    </location>
</feature>
<dbReference type="SUPFAM" id="SSF53098">
    <property type="entry name" value="Ribonuclease H-like"/>
    <property type="match status" value="1"/>
</dbReference>
<dbReference type="Gene3D" id="3.30.420.10">
    <property type="entry name" value="Ribonuclease H-like superfamily/Ribonuclease H"/>
    <property type="match status" value="1"/>
</dbReference>
<dbReference type="Pfam" id="PF25597">
    <property type="entry name" value="SH3_retrovirus"/>
    <property type="match status" value="1"/>
</dbReference>
<name>A0AAE1T5E2_9LAMI</name>
<dbReference type="InterPro" id="IPR039537">
    <property type="entry name" value="Retrotran_Ty1/copia-like"/>
</dbReference>
<gene>
    <name evidence="5" type="ORF">Sango_2957500</name>
</gene>
<dbReference type="AlphaFoldDB" id="A0AAE1T5E2"/>
<dbReference type="InterPro" id="IPR012337">
    <property type="entry name" value="RNaseH-like_sf"/>
</dbReference>
<keyword evidence="6" id="KW-1185">Reference proteome</keyword>
<evidence type="ECO:0000313" key="5">
    <source>
        <dbReference type="EMBL" id="KAK4381542.1"/>
    </source>
</evidence>
<dbReference type="Proteomes" id="UP001289374">
    <property type="component" value="Unassembled WGS sequence"/>
</dbReference>
<dbReference type="GO" id="GO:0016787">
    <property type="term" value="F:hydrolase activity"/>
    <property type="evidence" value="ECO:0007669"/>
    <property type="project" value="UniProtKB-KW"/>
</dbReference>
<dbReference type="CDD" id="cd09272">
    <property type="entry name" value="RNase_HI_RT_Ty1"/>
    <property type="match status" value="1"/>
</dbReference>
<evidence type="ECO:0000259" key="3">
    <source>
        <dbReference type="Pfam" id="PF07727"/>
    </source>
</evidence>